<feature type="chain" id="PRO_5038777867" evidence="6">
    <location>
        <begin position="22"/>
        <end position="234"/>
    </location>
</feature>
<dbReference type="Pfam" id="PF13505">
    <property type="entry name" value="OMP_b-brl"/>
    <property type="match status" value="1"/>
</dbReference>
<dbReference type="PANTHER" id="PTHR35892">
    <property type="entry name" value="OUTER MEMBRANE PROTEIN PAGN-RELATED"/>
    <property type="match status" value="1"/>
</dbReference>
<dbReference type="EMBL" id="DXHP01000170">
    <property type="protein sequence ID" value="HIW07165.1"/>
    <property type="molecule type" value="Genomic_DNA"/>
</dbReference>
<gene>
    <name evidence="8" type="ORF">H9889_07565</name>
</gene>
<evidence type="ECO:0000256" key="6">
    <source>
        <dbReference type="SAM" id="SignalP"/>
    </source>
</evidence>
<dbReference type="PANTHER" id="PTHR35892:SF2">
    <property type="entry name" value="OUTER MEMBRANE PROTEIN PAGN"/>
    <property type="match status" value="1"/>
</dbReference>
<dbReference type="Proteomes" id="UP000823934">
    <property type="component" value="Unassembled WGS sequence"/>
</dbReference>
<organism evidence="8 9">
    <name type="scientific">Candidatus Ignatzschineria merdigallinarum</name>
    <dbReference type="NCBI Taxonomy" id="2838621"/>
    <lineage>
        <taxon>Bacteria</taxon>
        <taxon>Pseudomonadati</taxon>
        <taxon>Pseudomonadota</taxon>
        <taxon>Gammaproteobacteria</taxon>
        <taxon>Cardiobacteriales</taxon>
        <taxon>Ignatzschineriaceae</taxon>
        <taxon>Ignatzschineria</taxon>
    </lineage>
</organism>
<sequence length="234" mass="25756">MKKVWLVSVLATALLGSMAAAQDYHHYVSGKGAAVRLENKLTGNGSNEATQALYNVDHKKSDTVAGLRIAYGISMPLWGNNLRTELEYGYNGKAKLEGSASTPDLNYKSDIKSQFVMANVYYDFDLDSNWTPYVGAGIGYARVKADNQVNFGGEVASLSKSSGNFAWNLTAGISYEMTDNLSIDASYRYIDYGKAKNSGNLELGAQKYRAHSHSKVRSNELNLGVRYRLNYQNN</sequence>
<dbReference type="Gene3D" id="2.40.160.20">
    <property type="match status" value="1"/>
</dbReference>
<evidence type="ECO:0000259" key="7">
    <source>
        <dbReference type="Pfam" id="PF13505"/>
    </source>
</evidence>
<dbReference type="InterPro" id="IPR051723">
    <property type="entry name" value="Bact_OM_Invasion-Related"/>
</dbReference>
<evidence type="ECO:0000256" key="5">
    <source>
        <dbReference type="ARBA" id="ARBA00023136"/>
    </source>
</evidence>
<evidence type="ECO:0000256" key="4">
    <source>
        <dbReference type="ARBA" id="ARBA00022729"/>
    </source>
</evidence>
<evidence type="ECO:0000256" key="3">
    <source>
        <dbReference type="ARBA" id="ARBA00022692"/>
    </source>
</evidence>
<dbReference type="GO" id="GO:0009279">
    <property type="term" value="C:cell outer membrane"/>
    <property type="evidence" value="ECO:0007669"/>
    <property type="project" value="UniProtKB-SubCell"/>
</dbReference>
<evidence type="ECO:0000313" key="9">
    <source>
        <dbReference type="Proteomes" id="UP000823934"/>
    </source>
</evidence>
<dbReference type="InterPro" id="IPR011250">
    <property type="entry name" value="OMP/PagP_B-barrel"/>
</dbReference>
<name>A0A9D1Q5H5_9GAMM</name>
<evidence type="ECO:0000256" key="2">
    <source>
        <dbReference type="ARBA" id="ARBA00022452"/>
    </source>
</evidence>
<evidence type="ECO:0000313" key="8">
    <source>
        <dbReference type="EMBL" id="HIW07165.1"/>
    </source>
</evidence>
<comment type="subcellular location">
    <subcellularLocation>
        <location evidence="1">Cell outer membrane</location>
        <topology evidence="1">Multi-pass membrane protein</topology>
    </subcellularLocation>
</comment>
<comment type="caution">
    <text evidence="8">The sequence shown here is derived from an EMBL/GenBank/DDBJ whole genome shotgun (WGS) entry which is preliminary data.</text>
</comment>
<keyword evidence="3" id="KW-0812">Transmembrane</keyword>
<protein>
    <submittedName>
        <fullName evidence="8">Porin family protein</fullName>
    </submittedName>
</protein>
<evidence type="ECO:0000256" key="1">
    <source>
        <dbReference type="ARBA" id="ARBA00004571"/>
    </source>
</evidence>
<proteinExistence type="predicted"/>
<feature type="domain" description="Outer membrane protein beta-barrel" evidence="7">
    <location>
        <begin position="8"/>
        <end position="228"/>
    </location>
</feature>
<dbReference type="AlphaFoldDB" id="A0A9D1Q5H5"/>
<feature type="signal peptide" evidence="6">
    <location>
        <begin position="1"/>
        <end position="21"/>
    </location>
</feature>
<reference evidence="8" key="1">
    <citation type="journal article" date="2021" name="PeerJ">
        <title>Extensive microbial diversity within the chicken gut microbiome revealed by metagenomics and culture.</title>
        <authorList>
            <person name="Gilroy R."/>
            <person name="Ravi A."/>
            <person name="Getino M."/>
            <person name="Pursley I."/>
            <person name="Horton D.L."/>
            <person name="Alikhan N.F."/>
            <person name="Baker D."/>
            <person name="Gharbi K."/>
            <person name="Hall N."/>
            <person name="Watson M."/>
            <person name="Adriaenssens E.M."/>
            <person name="Foster-Nyarko E."/>
            <person name="Jarju S."/>
            <person name="Secka A."/>
            <person name="Antonio M."/>
            <person name="Oren A."/>
            <person name="Chaudhuri R.R."/>
            <person name="La Ragione R."/>
            <person name="Hildebrand F."/>
            <person name="Pallen M.J."/>
        </authorList>
    </citation>
    <scope>NUCLEOTIDE SEQUENCE</scope>
    <source>
        <strain evidence="8">CHK160-9182</strain>
    </source>
</reference>
<accession>A0A9D1Q5H5</accession>
<dbReference type="SUPFAM" id="SSF56925">
    <property type="entry name" value="OMPA-like"/>
    <property type="match status" value="1"/>
</dbReference>
<dbReference type="InterPro" id="IPR027385">
    <property type="entry name" value="Beta-barrel_OMP"/>
</dbReference>
<keyword evidence="5" id="KW-0472">Membrane</keyword>
<keyword evidence="2" id="KW-1134">Transmembrane beta strand</keyword>
<reference evidence="8" key="2">
    <citation type="submission" date="2021-04" db="EMBL/GenBank/DDBJ databases">
        <authorList>
            <person name="Gilroy R."/>
        </authorList>
    </citation>
    <scope>NUCLEOTIDE SEQUENCE</scope>
    <source>
        <strain evidence="8">CHK160-9182</strain>
    </source>
</reference>
<keyword evidence="4 6" id="KW-0732">Signal</keyword>